<evidence type="ECO:0000313" key="2">
    <source>
        <dbReference type="EMBL" id="THH20243.1"/>
    </source>
</evidence>
<reference evidence="2 3" key="1">
    <citation type="submission" date="2019-02" db="EMBL/GenBank/DDBJ databases">
        <title>Genome sequencing of the rare red list fungi Bondarzewia mesenterica.</title>
        <authorList>
            <person name="Buettner E."/>
            <person name="Kellner H."/>
        </authorList>
    </citation>
    <scope>NUCLEOTIDE SEQUENCE [LARGE SCALE GENOMIC DNA]</scope>
    <source>
        <strain evidence="2 3">DSM 108281</strain>
    </source>
</reference>
<feature type="region of interest" description="Disordered" evidence="1">
    <location>
        <begin position="110"/>
        <end position="137"/>
    </location>
</feature>
<gene>
    <name evidence="2" type="ORF">EW146_g1073</name>
</gene>
<keyword evidence="3" id="KW-1185">Reference proteome</keyword>
<organism evidence="2 3">
    <name type="scientific">Bondarzewia mesenterica</name>
    <dbReference type="NCBI Taxonomy" id="1095465"/>
    <lineage>
        <taxon>Eukaryota</taxon>
        <taxon>Fungi</taxon>
        <taxon>Dikarya</taxon>
        <taxon>Basidiomycota</taxon>
        <taxon>Agaricomycotina</taxon>
        <taxon>Agaricomycetes</taxon>
        <taxon>Russulales</taxon>
        <taxon>Bondarzewiaceae</taxon>
        <taxon>Bondarzewia</taxon>
    </lineage>
</organism>
<protein>
    <submittedName>
        <fullName evidence="2">Uncharacterized protein</fullName>
    </submittedName>
</protein>
<dbReference type="AlphaFoldDB" id="A0A4V3XG68"/>
<feature type="compositionally biased region" description="Polar residues" evidence="1">
    <location>
        <begin position="54"/>
        <end position="66"/>
    </location>
</feature>
<name>A0A4V3XG68_9AGAM</name>
<feature type="region of interest" description="Disordered" evidence="1">
    <location>
        <begin position="27"/>
        <end position="66"/>
    </location>
</feature>
<accession>A0A4V3XG68</accession>
<feature type="compositionally biased region" description="Basic and acidic residues" evidence="1">
    <location>
        <begin position="152"/>
        <end position="163"/>
    </location>
</feature>
<evidence type="ECO:0000256" key="1">
    <source>
        <dbReference type="SAM" id="MobiDB-lite"/>
    </source>
</evidence>
<feature type="compositionally biased region" description="Low complexity" evidence="1">
    <location>
        <begin position="32"/>
        <end position="49"/>
    </location>
</feature>
<dbReference type="Proteomes" id="UP000310158">
    <property type="component" value="Unassembled WGS sequence"/>
</dbReference>
<feature type="region of interest" description="Disordered" evidence="1">
    <location>
        <begin position="152"/>
        <end position="181"/>
    </location>
</feature>
<proteinExistence type="predicted"/>
<comment type="caution">
    <text evidence="2">The sequence shown here is derived from an EMBL/GenBank/DDBJ whole genome shotgun (WGS) entry which is preliminary data.</text>
</comment>
<evidence type="ECO:0000313" key="3">
    <source>
        <dbReference type="Proteomes" id="UP000310158"/>
    </source>
</evidence>
<dbReference type="EMBL" id="SGPL01000026">
    <property type="protein sequence ID" value="THH20243.1"/>
    <property type="molecule type" value="Genomic_DNA"/>
</dbReference>
<feature type="compositionally biased region" description="Low complexity" evidence="1">
    <location>
        <begin position="165"/>
        <end position="176"/>
    </location>
</feature>
<sequence>MSTLFSSLVLHRSPSEQEVVEMLFRQEDMSQTDESQSQTDSSQMSQTDSLMAHTDSQITRTESLTSFADSTRSIRTDDFDWLPSQESANYTVDQYSQETTYADALDHQSLASDSQQPLNDGEEMVQTQQAEFPPPIRAMSQPDVLYRKRVDDDEKTECGDHPDASQSSMSSLFGQSEVSASSPPLTVADYAQKMATLMGRIPCIAEEQNFKYICAIVWDLDPEVVGQMWHDRNIDLY</sequence>